<name>A0A809RI13_9PROT</name>
<evidence type="ECO:0008006" key="3">
    <source>
        <dbReference type="Google" id="ProtNLM"/>
    </source>
</evidence>
<dbReference type="PANTHER" id="PTHR30289:SF1">
    <property type="entry name" value="PEBP (PHOSPHATIDYLETHANOLAMINE-BINDING PROTEIN) FAMILY PROTEIN"/>
    <property type="match status" value="1"/>
</dbReference>
<dbReference type="AlphaFoldDB" id="A0A809RI13"/>
<dbReference type="Pfam" id="PF01161">
    <property type="entry name" value="PBP"/>
    <property type="match status" value="1"/>
</dbReference>
<evidence type="ECO:0000313" key="1">
    <source>
        <dbReference type="EMBL" id="BBP00484.1"/>
    </source>
</evidence>
<proteinExistence type="predicted"/>
<dbReference type="InterPro" id="IPR005247">
    <property type="entry name" value="YbhB_YbcL/LppC-like"/>
</dbReference>
<keyword evidence="2" id="KW-1185">Reference proteome</keyword>
<dbReference type="Proteomes" id="UP000463939">
    <property type="component" value="Chromosome"/>
</dbReference>
<dbReference type="Gene3D" id="3.90.280.10">
    <property type="entry name" value="PEBP-like"/>
    <property type="match status" value="1"/>
</dbReference>
<protein>
    <recommendedName>
        <fullName evidence="3">Phospholipid-binding protein</fullName>
    </recommendedName>
</protein>
<dbReference type="InterPro" id="IPR008914">
    <property type="entry name" value="PEBP"/>
</dbReference>
<dbReference type="PANTHER" id="PTHR30289">
    <property type="entry name" value="UNCHARACTERIZED PROTEIN YBCL-RELATED"/>
    <property type="match status" value="1"/>
</dbReference>
<dbReference type="EMBL" id="AP021881">
    <property type="protein sequence ID" value="BBP00484.1"/>
    <property type="molecule type" value="Genomic_DNA"/>
</dbReference>
<reference evidence="2" key="1">
    <citation type="submission" date="2019-11" db="EMBL/GenBank/DDBJ databases">
        <title>Isolation and characterization of a novel species in the genus Sulfuriferula.</title>
        <authorList>
            <person name="Mochizuki J."/>
            <person name="Kojima H."/>
            <person name="Fukui M."/>
        </authorList>
    </citation>
    <scope>NUCLEOTIDE SEQUENCE [LARGE SCALE GENOMIC DNA]</scope>
    <source>
        <strain evidence="2">SGTM</strain>
    </source>
</reference>
<dbReference type="SUPFAM" id="SSF49777">
    <property type="entry name" value="PEBP-like"/>
    <property type="match status" value="1"/>
</dbReference>
<dbReference type="CDD" id="cd00865">
    <property type="entry name" value="PEBP_bact_arch"/>
    <property type="match status" value="1"/>
</dbReference>
<dbReference type="InterPro" id="IPR036610">
    <property type="entry name" value="PEBP-like_sf"/>
</dbReference>
<accession>A0A809RI13</accession>
<evidence type="ECO:0000313" key="2">
    <source>
        <dbReference type="Proteomes" id="UP000463939"/>
    </source>
</evidence>
<sequence>MVHDPDAPTGGAGFWHWVVINLPATLTGLAQGDGGVDSKNLPQGASQIHNDYGMAGWGGPCPPVGNKPHHYNFTVYALKVDKLAIPDGASTAVVGFMVNQNALAKATLTARYGR</sequence>
<dbReference type="NCBIfam" id="TIGR00481">
    <property type="entry name" value="YbhB/YbcL family Raf kinase inhibitor-like protein"/>
    <property type="match status" value="1"/>
</dbReference>
<organism evidence="1 2">
    <name type="scientific">Sulfuriferula nivalis</name>
    <dbReference type="NCBI Taxonomy" id="2675298"/>
    <lineage>
        <taxon>Bacteria</taxon>
        <taxon>Pseudomonadati</taxon>
        <taxon>Pseudomonadota</taxon>
        <taxon>Betaproteobacteria</taxon>
        <taxon>Nitrosomonadales</taxon>
        <taxon>Sulfuricellaceae</taxon>
        <taxon>Sulfuriferula</taxon>
    </lineage>
</organism>
<dbReference type="KEGG" id="sniv:SFSGTM_11920"/>
<gene>
    <name evidence="1" type="ORF">SFSGTM_11920</name>
</gene>